<dbReference type="STRING" id="49186.SAMN05421647_11355"/>
<protein>
    <submittedName>
        <fullName evidence="1">Uncharacterized protein</fullName>
    </submittedName>
</protein>
<organism evidence="1 2">
    <name type="scientific">Marinobacterium stanieri</name>
    <dbReference type="NCBI Taxonomy" id="49186"/>
    <lineage>
        <taxon>Bacteria</taxon>
        <taxon>Pseudomonadati</taxon>
        <taxon>Pseudomonadota</taxon>
        <taxon>Gammaproteobacteria</taxon>
        <taxon>Oceanospirillales</taxon>
        <taxon>Oceanospirillaceae</taxon>
        <taxon>Marinobacterium</taxon>
    </lineage>
</organism>
<dbReference type="CDD" id="cd00085">
    <property type="entry name" value="HNHc"/>
    <property type="match status" value="1"/>
</dbReference>
<dbReference type="InterPro" id="IPR003615">
    <property type="entry name" value="HNH_nuc"/>
</dbReference>
<dbReference type="Proteomes" id="UP000186895">
    <property type="component" value="Unassembled WGS sequence"/>
</dbReference>
<dbReference type="AlphaFoldDB" id="A0A1N6XAT0"/>
<evidence type="ECO:0000313" key="1">
    <source>
        <dbReference type="EMBL" id="SIQ99452.1"/>
    </source>
</evidence>
<name>A0A1N6XAT0_9GAMM</name>
<dbReference type="EMBL" id="FTMN01000013">
    <property type="protein sequence ID" value="SIQ99452.1"/>
    <property type="molecule type" value="Genomic_DNA"/>
</dbReference>
<dbReference type="RefSeq" id="WP_139327259.1">
    <property type="nucleotide sequence ID" value="NZ_FTMN01000013.1"/>
</dbReference>
<accession>A0A1N6XAT0</accession>
<proteinExistence type="predicted"/>
<gene>
    <name evidence="1" type="ORF">SAMN05421647_11355</name>
</gene>
<sequence length="208" mass="23796">MSSVLGNWSAPITGVDVAELQRVIESFDHRCQYCGFQTYLTAQVPLGHFHVVVRDKRLHSEPANWVPLCDMCVDFNQLDLLEGKGMFIEAPWISQGRLNNVVRTCYAMTLSSGTEWGDMAQAADRLLRAIDCPPKQWSEMDWKGEPNILQEVLEKAPYAFPKSAYLSKLRVRLDRAPYEEAIRYWINPIERSWFASEYASNSGTTQSR</sequence>
<evidence type="ECO:0000313" key="2">
    <source>
        <dbReference type="Proteomes" id="UP000186895"/>
    </source>
</evidence>
<reference evidence="2" key="1">
    <citation type="submission" date="2017-01" db="EMBL/GenBank/DDBJ databases">
        <authorList>
            <person name="Varghese N."/>
            <person name="Submissions S."/>
        </authorList>
    </citation>
    <scope>NUCLEOTIDE SEQUENCE [LARGE SCALE GENOMIC DNA]</scope>
    <source>
        <strain evidence="2">DSM 7027</strain>
    </source>
</reference>
<keyword evidence="2" id="KW-1185">Reference proteome</keyword>